<dbReference type="SUPFAM" id="SSF56655">
    <property type="entry name" value="Carbohydrate phosphatase"/>
    <property type="match status" value="1"/>
</dbReference>
<dbReference type="GO" id="GO:0008934">
    <property type="term" value="F:inositol monophosphate 1-phosphatase activity"/>
    <property type="evidence" value="ECO:0007669"/>
    <property type="project" value="TreeGrafter"/>
</dbReference>
<evidence type="ECO:0000256" key="5">
    <source>
        <dbReference type="SAM" id="MobiDB-lite"/>
    </source>
</evidence>
<evidence type="ECO:0000256" key="2">
    <source>
        <dbReference type="ARBA" id="ARBA00022801"/>
    </source>
</evidence>
<dbReference type="PANTHER" id="PTHR20854:SF4">
    <property type="entry name" value="INOSITOL-1-MONOPHOSPHATASE-RELATED"/>
    <property type="match status" value="1"/>
</dbReference>
<feature type="binding site" evidence="4">
    <location>
        <position position="92"/>
    </location>
    <ligand>
        <name>Mg(2+)</name>
        <dbReference type="ChEBI" id="CHEBI:18420"/>
        <label>1</label>
        <note>catalytic</note>
    </ligand>
</feature>
<sequence>MVGVSAPDPDDVRLAGALVREAGSLAARMRADGVEGLGVEQKTSVSDVVTAADRAAEELVARRLSEERPDDGVLGEEGVDEPGTSGRRWVIDPVDGTYNFLSGLTWWCSAVALLDGDELVLGAIYHPHDDALHLGGPGLPSTRDGVPIGPLRDVPLARTSMATYFAPGDLAASAGAGAAFYRAAGSAAAVRMLGSGSMDATAVAQGQVGLVLQHSVPPWDELPGAALVRGAGGTTQRVRHEGLEWYAAGAPTAVAQACAALVDGADG</sequence>
<dbReference type="Pfam" id="PF00459">
    <property type="entry name" value="Inositol_P"/>
    <property type="match status" value="1"/>
</dbReference>
<dbReference type="PANTHER" id="PTHR20854">
    <property type="entry name" value="INOSITOL MONOPHOSPHATASE"/>
    <property type="match status" value="1"/>
</dbReference>
<keyword evidence="2 6" id="KW-0378">Hydrolase</keyword>
<evidence type="ECO:0000256" key="1">
    <source>
        <dbReference type="ARBA" id="ARBA00022723"/>
    </source>
</evidence>
<comment type="cofactor">
    <cofactor evidence="4">
        <name>Mg(2+)</name>
        <dbReference type="ChEBI" id="CHEBI:18420"/>
    </cofactor>
</comment>
<feature type="binding site" evidence="4">
    <location>
        <position position="220"/>
    </location>
    <ligand>
        <name>Mg(2+)</name>
        <dbReference type="ChEBI" id="CHEBI:18420"/>
        <label>2</label>
    </ligand>
</feature>
<feature type="region of interest" description="Disordered" evidence="5">
    <location>
        <begin position="66"/>
        <end position="87"/>
    </location>
</feature>
<feature type="binding site" evidence="4">
    <location>
        <position position="76"/>
    </location>
    <ligand>
        <name>Mg(2+)</name>
        <dbReference type="ChEBI" id="CHEBI:18420"/>
        <label>1</label>
        <note>catalytic</note>
    </ligand>
</feature>
<reference evidence="6" key="1">
    <citation type="submission" date="2023-07" db="EMBL/GenBank/DDBJ databases">
        <title>Functional and genomic diversity of the sorghum phyllosphere microbiome.</title>
        <authorList>
            <person name="Shade A."/>
        </authorList>
    </citation>
    <scope>NUCLEOTIDE SEQUENCE</scope>
    <source>
        <strain evidence="6">SORGH_AS_1067</strain>
    </source>
</reference>
<dbReference type="EMBL" id="JAUTAN010000001">
    <property type="protein sequence ID" value="MDQ1103939.1"/>
    <property type="molecule type" value="Genomic_DNA"/>
</dbReference>
<dbReference type="PRINTS" id="PR00377">
    <property type="entry name" value="IMPHPHTASES"/>
</dbReference>
<name>A0AAJ1X190_9ACTN</name>
<evidence type="ECO:0000256" key="4">
    <source>
        <dbReference type="PIRSR" id="PIRSR600760-2"/>
    </source>
</evidence>
<keyword evidence="1 4" id="KW-0479">Metal-binding</keyword>
<accession>A0AAJ1X190</accession>
<dbReference type="GO" id="GO:0046872">
    <property type="term" value="F:metal ion binding"/>
    <property type="evidence" value="ECO:0007669"/>
    <property type="project" value="UniProtKB-KW"/>
</dbReference>
<dbReference type="Gene3D" id="3.40.190.80">
    <property type="match status" value="1"/>
</dbReference>
<dbReference type="Proteomes" id="UP001239215">
    <property type="component" value="Unassembled WGS sequence"/>
</dbReference>
<dbReference type="GO" id="GO:0007165">
    <property type="term" value="P:signal transduction"/>
    <property type="evidence" value="ECO:0007669"/>
    <property type="project" value="TreeGrafter"/>
</dbReference>
<dbReference type="InterPro" id="IPR000760">
    <property type="entry name" value="Inositol_monophosphatase-like"/>
</dbReference>
<evidence type="ECO:0000313" key="7">
    <source>
        <dbReference type="Proteomes" id="UP001239215"/>
    </source>
</evidence>
<feature type="binding site" evidence="4">
    <location>
        <position position="95"/>
    </location>
    <ligand>
        <name>Mg(2+)</name>
        <dbReference type="ChEBI" id="CHEBI:18420"/>
        <label>1</label>
        <note>catalytic</note>
    </ligand>
</feature>
<dbReference type="AlphaFoldDB" id="A0AAJ1X190"/>
<dbReference type="EC" id="3.1.3.25" evidence="6"/>
<gene>
    <name evidence="6" type="ORF">QE405_001223</name>
</gene>
<evidence type="ECO:0000313" key="6">
    <source>
        <dbReference type="EMBL" id="MDQ1103939.1"/>
    </source>
</evidence>
<comment type="caution">
    <text evidence="6">The sequence shown here is derived from an EMBL/GenBank/DDBJ whole genome shotgun (WGS) entry which is preliminary data.</text>
</comment>
<keyword evidence="3 4" id="KW-0460">Magnesium</keyword>
<dbReference type="InterPro" id="IPR020583">
    <property type="entry name" value="Inositol_monoP_metal-BS"/>
</dbReference>
<dbReference type="Gene3D" id="3.30.540.10">
    <property type="entry name" value="Fructose-1,6-Bisphosphatase, subunit A, domain 1"/>
    <property type="match status" value="1"/>
</dbReference>
<protein>
    <submittedName>
        <fullName evidence="6">Myo-inositol-1(Or 4)-monophosphatase</fullName>
        <ecNumber evidence="6">3.1.3.25</ecNumber>
    </submittedName>
</protein>
<dbReference type="GO" id="GO:0006020">
    <property type="term" value="P:inositol metabolic process"/>
    <property type="evidence" value="ECO:0007669"/>
    <property type="project" value="TreeGrafter"/>
</dbReference>
<evidence type="ECO:0000256" key="3">
    <source>
        <dbReference type="ARBA" id="ARBA00022842"/>
    </source>
</evidence>
<dbReference type="CDD" id="cd01637">
    <property type="entry name" value="IMPase_like"/>
    <property type="match status" value="1"/>
</dbReference>
<dbReference type="PROSITE" id="PS00629">
    <property type="entry name" value="IMP_1"/>
    <property type="match status" value="1"/>
</dbReference>
<proteinExistence type="predicted"/>
<organism evidence="6 7">
    <name type="scientific">Nocardioides zeae</name>
    <dbReference type="NCBI Taxonomy" id="1457234"/>
    <lineage>
        <taxon>Bacteria</taxon>
        <taxon>Bacillati</taxon>
        <taxon>Actinomycetota</taxon>
        <taxon>Actinomycetes</taxon>
        <taxon>Propionibacteriales</taxon>
        <taxon>Nocardioidaceae</taxon>
        <taxon>Nocardioides</taxon>
    </lineage>
</organism>